<reference evidence="3" key="1">
    <citation type="submission" date="2017-02" db="EMBL/GenBank/DDBJ databases">
        <authorList>
            <person name="Varghese N."/>
            <person name="Submissions S."/>
        </authorList>
    </citation>
    <scope>NUCLEOTIDE SEQUENCE [LARGE SCALE GENOMIC DNA]</scope>
    <source>
        <strain evidence="3">ATCC 35199</strain>
    </source>
</reference>
<dbReference type="EMBL" id="FUYN01000001">
    <property type="protein sequence ID" value="SKB26220.1"/>
    <property type="molecule type" value="Genomic_DNA"/>
</dbReference>
<evidence type="ECO:0000256" key="1">
    <source>
        <dbReference type="SAM" id="Phobius"/>
    </source>
</evidence>
<organism evidence="2 3">
    <name type="scientific">Acetoanaerobium noterae</name>
    <dbReference type="NCBI Taxonomy" id="745369"/>
    <lineage>
        <taxon>Bacteria</taxon>
        <taxon>Bacillati</taxon>
        <taxon>Bacillota</taxon>
        <taxon>Clostridia</taxon>
        <taxon>Peptostreptococcales</taxon>
        <taxon>Filifactoraceae</taxon>
        <taxon>Acetoanaerobium</taxon>
    </lineage>
</organism>
<accession>A0A1T4ZU06</accession>
<dbReference type="InterPro" id="IPR012902">
    <property type="entry name" value="N_methyl_site"/>
</dbReference>
<keyword evidence="3" id="KW-1185">Reference proteome</keyword>
<gene>
    <name evidence="2" type="ORF">SAMN02745120_0394</name>
</gene>
<evidence type="ECO:0008006" key="4">
    <source>
        <dbReference type="Google" id="ProtNLM"/>
    </source>
</evidence>
<evidence type="ECO:0000313" key="3">
    <source>
        <dbReference type="Proteomes" id="UP000243406"/>
    </source>
</evidence>
<dbReference type="RefSeq" id="WP_079588384.1">
    <property type="nucleotide sequence ID" value="NZ_FUYN01000001.1"/>
</dbReference>
<dbReference type="AlphaFoldDB" id="A0A1T4ZU06"/>
<keyword evidence="1" id="KW-0812">Transmembrane</keyword>
<dbReference type="Proteomes" id="UP000243406">
    <property type="component" value="Unassembled WGS sequence"/>
</dbReference>
<dbReference type="OrthoDB" id="1711166at2"/>
<keyword evidence="1" id="KW-0472">Membrane</keyword>
<keyword evidence="1" id="KW-1133">Transmembrane helix</keyword>
<proteinExistence type="predicted"/>
<sequence length="154" mass="17573">MQATKEKGYTLIELIAVISLLMLLSVPVISYANIENLKADFAVRRYVSDIRYVYNKNTFGDIDCYLKYIYSNNEHGKIAIGYFINEKNTPKKTVYFPSNLKVSNETDTFLKFGVNGTLTFSGETVYINNINTDDFYKVTIVPISGRVAVYKNED</sequence>
<feature type="transmembrane region" description="Helical" evidence="1">
    <location>
        <begin position="12"/>
        <end position="32"/>
    </location>
</feature>
<protein>
    <recommendedName>
        <fullName evidence="4">Prepilin-type N-terminal cleavage/methylation domain-containing protein</fullName>
    </recommendedName>
</protein>
<name>A0A1T4ZU06_9FIRM</name>
<dbReference type="Pfam" id="PF07963">
    <property type="entry name" value="N_methyl"/>
    <property type="match status" value="1"/>
</dbReference>
<evidence type="ECO:0000313" key="2">
    <source>
        <dbReference type="EMBL" id="SKB26220.1"/>
    </source>
</evidence>